<proteinExistence type="predicted"/>
<protein>
    <submittedName>
        <fullName evidence="1">Uncharacterized protein</fullName>
    </submittedName>
</protein>
<accession>A0A1F5FZU2</accession>
<dbReference type="AlphaFoldDB" id="A0A1F5FZU2"/>
<name>A0A1F5FZU2_9BACT</name>
<comment type="caution">
    <text evidence="1">The sequence shown here is derived from an EMBL/GenBank/DDBJ whole genome shotgun (WGS) entry which is preliminary data.</text>
</comment>
<sequence length="100" mass="11697">MAAVKQPIFMASRQEDLRRALDFEFSASDSSFDLEVPFLEPEVMLTNVPDRDVLQIFIEGQRKSNCPQTRYDLLDERWQKRNPLCPAEIVEDDYSEDSRP</sequence>
<reference evidence="1 2" key="1">
    <citation type="journal article" date="2016" name="Nat. Commun.">
        <title>Thousands of microbial genomes shed light on interconnected biogeochemical processes in an aquifer system.</title>
        <authorList>
            <person name="Anantharaman K."/>
            <person name="Brown C.T."/>
            <person name="Hug L.A."/>
            <person name="Sharon I."/>
            <person name="Castelle C.J."/>
            <person name="Probst A.J."/>
            <person name="Thomas B.C."/>
            <person name="Singh A."/>
            <person name="Wilkins M.J."/>
            <person name="Karaoz U."/>
            <person name="Brodie E.L."/>
            <person name="Williams K.H."/>
            <person name="Hubbard S.S."/>
            <person name="Banfield J.F."/>
        </authorList>
    </citation>
    <scope>NUCLEOTIDE SEQUENCE [LARGE SCALE GENOMIC DNA]</scope>
</reference>
<evidence type="ECO:0000313" key="2">
    <source>
        <dbReference type="Proteomes" id="UP000177069"/>
    </source>
</evidence>
<evidence type="ECO:0000313" key="1">
    <source>
        <dbReference type="EMBL" id="OGD85119.1"/>
    </source>
</evidence>
<gene>
    <name evidence="1" type="ORF">A2696_00070</name>
</gene>
<dbReference type="EMBL" id="MFBA01000036">
    <property type="protein sequence ID" value="OGD85119.1"/>
    <property type="molecule type" value="Genomic_DNA"/>
</dbReference>
<organism evidence="1 2">
    <name type="scientific">Candidatus Curtissbacteria bacterium RIFCSPHIGHO2_01_FULL_41_13</name>
    <dbReference type="NCBI Taxonomy" id="1797745"/>
    <lineage>
        <taxon>Bacteria</taxon>
        <taxon>Candidatus Curtissiibacteriota</taxon>
    </lineage>
</organism>
<dbReference type="Proteomes" id="UP000177069">
    <property type="component" value="Unassembled WGS sequence"/>
</dbReference>